<dbReference type="InterPro" id="IPR004360">
    <property type="entry name" value="Glyas_Fos-R_dOase_dom"/>
</dbReference>
<keyword evidence="5" id="KW-0479">Metal-binding</keyword>
<dbReference type="PANTHER" id="PTHR46036:SF5">
    <property type="entry name" value="LACTOYLGLUTATHIONE LYASE"/>
    <property type="match status" value="1"/>
</dbReference>
<evidence type="ECO:0000256" key="12">
    <source>
        <dbReference type="ARBA" id="ARBA00048273"/>
    </source>
</evidence>
<dbReference type="PROSITE" id="PS00934">
    <property type="entry name" value="GLYOXALASE_I_1"/>
    <property type="match status" value="1"/>
</dbReference>
<reference evidence="14" key="1">
    <citation type="submission" date="2022-05" db="EMBL/GenBank/DDBJ databases">
        <authorList>
            <person name="Park J.-S."/>
        </authorList>
    </citation>
    <scope>NUCLEOTIDE SEQUENCE</scope>
    <source>
        <strain evidence="14">2012CJ41-6</strain>
    </source>
</reference>
<keyword evidence="15" id="KW-1185">Reference proteome</keyword>
<keyword evidence="6 14" id="KW-0456">Lyase</keyword>
<comment type="pathway">
    <text evidence="2">Secondary metabolite metabolism; methylglyoxal degradation; (R)-lactate from methylglyoxal: step 1/2.</text>
</comment>
<evidence type="ECO:0000256" key="3">
    <source>
        <dbReference type="ARBA" id="ARBA00010363"/>
    </source>
</evidence>
<gene>
    <name evidence="14" type="primary">gloA</name>
    <name evidence="14" type="ORF">M3P21_20275</name>
</gene>
<dbReference type="InterPro" id="IPR004361">
    <property type="entry name" value="Glyoxalase_1"/>
</dbReference>
<dbReference type="InterPro" id="IPR018146">
    <property type="entry name" value="Glyoxalase_1_CS"/>
</dbReference>
<dbReference type="PANTHER" id="PTHR46036">
    <property type="entry name" value="LACTOYLGLUTATHIONE LYASE"/>
    <property type="match status" value="1"/>
</dbReference>
<evidence type="ECO:0000256" key="4">
    <source>
        <dbReference type="ARBA" id="ARBA00012081"/>
    </source>
</evidence>
<dbReference type="GO" id="GO:0004462">
    <property type="term" value="F:lactoylglutathione lyase activity"/>
    <property type="evidence" value="ECO:0007669"/>
    <property type="project" value="UniProtKB-EC"/>
</dbReference>
<comment type="caution">
    <text evidence="14">The sequence shown here is derived from an EMBL/GenBank/DDBJ whole genome shotgun (WGS) entry which is preliminary data.</text>
</comment>
<evidence type="ECO:0000256" key="8">
    <source>
        <dbReference type="ARBA" id="ARBA00030537"/>
    </source>
</evidence>
<dbReference type="EC" id="4.4.1.5" evidence="4"/>
<comment type="catalytic activity">
    <reaction evidence="12">
        <text>(R)-S-lactoylglutathione = methylglyoxal + glutathione</text>
        <dbReference type="Rhea" id="RHEA:19069"/>
        <dbReference type="ChEBI" id="CHEBI:17158"/>
        <dbReference type="ChEBI" id="CHEBI:57474"/>
        <dbReference type="ChEBI" id="CHEBI:57925"/>
        <dbReference type="EC" id="4.4.1.5"/>
    </reaction>
</comment>
<organism evidence="14 15">
    <name type="scientific">Ruegeria spongiae</name>
    <dbReference type="NCBI Taxonomy" id="2942209"/>
    <lineage>
        <taxon>Bacteria</taxon>
        <taxon>Pseudomonadati</taxon>
        <taxon>Pseudomonadota</taxon>
        <taxon>Alphaproteobacteria</taxon>
        <taxon>Rhodobacterales</taxon>
        <taxon>Roseobacteraceae</taxon>
        <taxon>Ruegeria</taxon>
    </lineage>
</organism>
<evidence type="ECO:0000256" key="11">
    <source>
        <dbReference type="ARBA" id="ARBA00033298"/>
    </source>
</evidence>
<evidence type="ECO:0000313" key="15">
    <source>
        <dbReference type="Proteomes" id="UP001203880"/>
    </source>
</evidence>
<evidence type="ECO:0000256" key="6">
    <source>
        <dbReference type="ARBA" id="ARBA00023239"/>
    </source>
</evidence>
<comment type="similarity">
    <text evidence="3">Belongs to the glyoxalase I family.</text>
</comment>
<dbReference type="NCBIfam" id="TIGR00068">
    <property type="entry name" value="glyox_I"/>
    <property type="match status" value="1"/>
</dbReference>
<evidence type="ECO:0000256" key="2">
    <source>
        <dbReference type="ARBA" id="ARBA00005008"/>
    </source>
</evidence>
<name>A0ABT0Q8V1_9RHOB</name>
<evidence type="ECO:0000256" key="5">
    <source>
        <dbReference type="ARBA" id="ARBA00022723"/>
    </source>
</evidence>
<dbReference type="EMBL" id="JAMFMB010000040">
    <property type="protein sequence ID" value="MCL6285857.1"/>
    <property type="molecule type" value="Genomic_DNA"/>
</dbReference>
<feature type="domain" description="VOC" evidence="13">
    <location>
        <begin position="10"/>
        <end position="135"/>
    </location>
</feature>
<evidence type="ECO:0000256" key="10">
    <source>
        <dbReference type="ARBA" id="ARBA00032460"/>
    </source>
</evidence>
<dbReference type="RefSeq" id="WP_249713066.1">
    <property type="nucleotide sequence ID" value="NZ_JAMFMB010000040.1"/>
</dbReference>
<comment type="cofactor">
    <cofactor evidence="1">
        <name>Ni(2+)</name>
        <dbReference type="ChEBI" id="CHEBI:49786"/>
    </cofactor>
</comment>
<dbReference type="SUPFAM" id="SSF54593">
    <property type="entry name" value="Glyoxalase/Bleomycin resistance protein/Dihydroxybiphenyl dioxygenase"/>
    <property type="match status" value="1"/>
</dbReference>
<proteinExistence type="inferred from homology"/>
<evidence type="ECO:0000256" key="7">
    <source>
        <dbReference type="ARBA" id="ARBA00030291"/>
    </source>
</evidence>
<accession>A0ABT0Q8V1</accession>
<dbReference type="Proteomes" id="UP001203880">
    <property type="component" value="Unassembled WGS sequence"/>
</dbReference>
<dbReference type="Pfam" id="PF00903">
    <property type="entry name" value="Glyoxalase"/>
    <property type="match status" value="1"/>
</dbReference>
<dbReference type="PROSITE" id="PS51819">
    <property type="entry name" value="VOC"/>
    <property type="match status" value="1"/>
</dbReference>
<sequence>MTTETNKGFRLAHTMIRVVDLEASLKFYCDILGMQVLRRTDYPEGKFTNTFIGYGPEESSPTLELALNWGREEPYEKGEAYGHICIETPDVYKACEDLAAAGVNITRPPGPMKNGTRVIAFCEDPDGYKVELNESILKHLANEGA</sequence>
<dbReference type="Gene3D" id="3.10.180.10">
    <property type="entry name" value="2,3-Dihydroxybiphenyl 1,2-Dioxygenase, domain 1"/>
    <property type="match status" value="1"/>
</dbReference>
<dbReference type="InterPro" id="IPR037523">
    <property type="entry name" value="VOC_core"/>
</dbReference>
<dbReference type="InterPro" id="IPR029068">
    <property type="entry name" value="Glyas_Bleomycin-R_OHBP_Dase"/>
</dbReference>
<evidence type="ECO:0000256" key="9">
    <source>
        <dbReference type="ARBA" id="ARBA00030892"/>
    </source>
</evidence>
<protein>
    <recommendedName>
        <fullName evidence="4">lactoylglutathione lyase</fullName>
        <ecNumber evidence="4">4.4.1.5</ecNumber>
    </recommendedName>
    <alternativeName>
        <fullName evidence="9">Aldoketomutase</fullName>
    </alternativeName>
    <alternativeName>
        <fullName evidence="8">Glyoxalase I</fullName>
    </alternativeName>
    <alternativeName>
        <fullName evidence="7">Ketone-aldehyde mutase</fullName>
    </alternativeName>
    <alternativeName>
        <fullName evidence="10">Methylglyoxalase</fullName>
    </alternativeName>
    <alternativeName>
        <fullName evidence="11">S-D-lactoylglutathione methylglyoxal lyase</fullName>
    </alternativeName>
</protein>
<evidence type="ECO:0000313" key="14">
    <source>
        <dbReference type="EMBL" id="MCL6285857.1"/>
    </source>
</evidence>
<evidence type="ECO:0000256" key="1">
    <source>
        <dbReference type="ARBA" id="ARBA00001967"/>
    </source>
</evidence>
<evidence type="ECO:0000259" key="13">
    <source>
        <dbReference type="PROSITE" id="PS51819"/>
    </source>
</evidence>